<name>A0A9D8PRB9_9DELT</name>
<comment type="caution">
    <text evidence="3">The sequence shown here is derived from an EMBL/GenBank/DDBJ whole genome shotgun (WGS) entry which is preliminary data.</text>
</comment>
<dbReference type="NCBIfam" id="NF033484">
    <property type="entry name" value="Stp1_PP2C_phos"/>
    <property type="match status" value="1"/>
</dbReference>
<reference evidence="3" key="1">
    <citation type="journal article" date="2021" name="Environ. Microbiol.">
        <title>Genomic characterization of three novel Desulfobacterota classes expand the metabolic and phylogenetic diversity of the phylum.</title>
        <authorList>
            <person name="Murphy C.L."/>
            <person name="Biggerstaff J."/>
            <person name="Eichhorn A."/>
            <person name="Ewing E."/>
            <person name="Shahan R."/>
            <person name="Soriano D."/>
            <person name="Stewart S."/>
            <person name="VanMol K."/>
            <person name="Walker R."/>
            <person name="Walters P."/>
            <person name="Elshahed M.S."/>
            <person name="Youssef N.H."/>
        </authorList>
    </citation>
    <scope>NUCLEOTIDE SEQUENCE</scope>
    <source>
        <strain evidence="3">Zod_Metabat.24</strain>
    </source>
</reference>
<dbReference type="EMBL" id="JAFGIX010000065">
    <property type="protein sequence ID" value="MBN1574100.1"/>
    <property type="molecule type" value="Genomic_DNA"/>
</dbReference>
<dbReference type="InterPro" id="IPR015655">
    <property type="entry name" value="PP2C"/>
</dbReference>
<keyword evidence="1" id="KW-1133">Transmembrane helix</keyword>
<dbReference type="SMART" id="SM00331">
    <property type="entry name" value="PP2C_SIG"/>
    <property type="match status" value="1"/>
</dbReference>
<feature type="domain" description="PPM-type phosphatase" evidence="2">
    <location>
        <begin position="6"/>
        <end position="251"/>
    </location>
</feature>
<proteinExistence type="predicted"/>
<dbReference type="PANTHER" id="PTHR47992">
    <property type="entry name" value="PROTEIN PHOSPHATASE"/>
    <property type="match status" value="1"/>
</dbReference>
<dbReference type="AlphaFoldDB" id="A0A9D8PRB9"/>
<dbReference type="Gene3D" id="3.60.40.10">
    <property type="entry name" value="PPM-type phosphatase domain"/>
    <property type="match status" value="1"/>
</dbReference>
<evidence type="ECO:0000313" key="4">
    <source>
        <dbReference type="Proteomes" id="UP000809273"/>
    </source>
</evidence>
<evidence type="ECO:0000256" key="1">
    <source>
        <dbReference type="SAM" id="Phobius"/>
    </source>
</evidence>
<dbReference type="SUPFAM" id="SSF81606">
    <property type="entry name" value="PP2C-like"/>
    <property type="match status" value="1"/>
</dbReference>
<feature type="transmembrane region" description="Helical" evidence="1">
    <location>
        <begin position="274"/>
        <end position="295"/>
    </location>
</feature>
<evidence type="ECO:0000259" key="2">
    <source>
        <dbReference type="PROSITE" id="PS51746"/>
    </source>
</evidence>
<reference evidence="3" key="2">
    <citation type="submission" date="2021-01" db="EMBL/GenBank/DDBJ databases">
        <authorList>
            <person name="Hahn C.R."/>
            <person name="Youssef N.H."/>
            <person name="Elshahed M."/>
        </authorList>
    </citation>
    <scope>NUCLEOTIDE SEQUENCE</scope>
    <source>
        <strain evidence="3">Zod_Metabat.24</strain>
    </source>
</reference>
<sequence>MGSKGDVTFASLTDVGLVRDHNEDYYGSFEPDNEMLLAAKGRLYVVCDGMGGHAAGEVASQIAVKTIGRIYFSERAPLNPAQALKLSVEAANGEIYDEARRNPDKEGMGTTVSALSIVGRSAIVANVGDSRTYLVRNGTIAQISQDHSWVMEQVRAGGLTPEQAENHPYSNVITRSLGSKPKVDVDIFGPIDIMPGDIFLLMSDGLSGLVKDRELLTYVSSHSPQEAARQMVELAKERGGHDNITVQVVMVNSVAGKRLRKAGVRVRIGKRSMAVAAGAATLFAAALVTAAILILPKITPPEEPVETGPPPVIKIDVINPKGMVFGDGKLHVLDMASIVTYDPANAEGKNEAELYINEIPIAEKIGKPLALTYTENPPGNKVLGVMGITEGEKKKDTVSFSTYNPSNGKWSEGVSIELPKVEAESPAAMTVLDGNIYFIFSSGLYWASIKGKNGIERKWKLENPTGAFAFPFYEKDSKFISPPGFIYVDGGRFYLLHAGAGMPREICSPDVEPFPEEIVDIYKIGEGGALFAASSKELFKIDLVNKTSLKIPAPVEEGEIVRIASGGDIVYLLVRGGDGEYKIVPVEKVLVERESEPLCKTSEGK</sequence>
<dbReference type="Pfam" id="PF00481">
    <property type="entry name" value="PP2C"/>
    <property type="match status" value="1"/>
</dbReference>
<evidence type="ECO:0000313" key="3">
    <source>
        <dbReference type="EMBL" id="MBN1574100.1"/>
    </source>
</evidence>
<organism evidence="3 4">
    <name type="scientific">Candidatus Zymogenus saltonus</name>
    <dbReference type="NCBI Taxonomy" id="2844893"/>
    <lineage>
        <taxon>Bacteria</taxon>
        <taxon>Deltaproteobacteria</taxon>
        <taxon>Candidatus Zymogenia</taxon>
        <taxon>Candidatus Zymogeniales</taxon>
        <taxon>Candidatus Zymogenaceae</taxon>
        <taxon>Candidatus Zymogenus</taxon>
    </lineage>
</organism>
<protein>
    <submittedName>
        <fullName evidence="3">Stp1/IreP family PP2C-type Ser/Thr phosphatase</fullName>
    </submittedName>
</protein>
<dbReference type="PROSITE" id="PS51746">
    <property type="entry name" value="PPM_2"/>
    <property type="match status" value="1"/>
</dbReference>
<keyword evidence="1" id="KW-0472">Membrane</keyword>
<dbReference type="InterPro" id="IPR036457">
    <property type="entry name" value="PPM-type-like_dom_sf"/>
</dbReference>
<dbReference type="CDD" id="cd00143">
    <property type="entry name" value="PP2Cc"/>
    <property type="match status" value="1"/>
</dbReference>
<accession>A0A9D8PRB9</accession>
<dbReference type="Proteomes" id="UP000809273">
    <property type="component" value="Unassembled WGS sequence"/>
</dbReference>
<dbReference type="GO" id="GO:0004722">
    <property type="term" value="F:protein serine/threonine phosphatase activity"/>
    <property type="evidence" value="ECO:0007669"/>
    <property type="project" value="InterPro"/>
</dbReference>
<dbReference type="SMART" id="SM00332">
    <property type="entry name" value="PP2Cc"/>
    <property type="match status" value="1"/>
</dbReference>
<dbReference type="InterPro" id="IPR001932">
    <property type="entry name" value="PPM-type_phosphatase-like_dom"/>
</dbReference>
<gene>
    <name evidence="3" type="ORF">JW984_12965</name>
</gene>
<keyword evidence="1" id="KW-0812">Transmembrane</keyword>